<keyword evidence="7" id="KW-1185">Reference proteome</keyword>
<feature type="repeat" description="ANK" evidence="3">
    <location>
        <begin position="247"/>
        <end position="281"/>
    </location>
</feature>
<dbReference type="InterPro" id="IPR002110">
    <property type="entry name" value="Ankyrin_rpt"/>
</dbReference>
<accession>A0AAE0YMD0</accession>
<evidence type="ECO:0000256" key="1">
    <source>
        <dbReference type="ARBA" id="ARBA00022737"/>
    </source>
</evidence>
<sequence length="434" mass="47273">MPYEGLGAQSNPPWSSPDVSDKILNGNERSEELDSLLRLEGDVDKVVVDENQSYSITPLCIACKNNREDLVTVLLHHGAATEKRSSLYGKQPLHFACDHSCGNLGIVRKILDAKANIDAQDMDGNTALHLACTESNVPVVELLLERSADVHLMDIDGETPLVRACLARSHRLVEALLKATSDPNVGEGLPLEIAVATGSVETLKSLIASGADVQRRAYLAQACEYNQLDVMKVLKNCGADLNKTNSLGKTPLQAACSSEQSSAEVVRLLLSWGADVNICSNTRMTAMHYACDRLYVDKVRLLLSYGADPGMRWAHQMTPIEQAWIGFLLGRHESQDIDCSIVQIVRLLLAAGARLRPGFRHLRSAIVLTPGLGPRAIQELLDLLECQASGPARLQDLCRICVRNATNPNIDINVAALPLPKPVVSYLQFDDIFG</sequence>
<dbReference type="InterPro" id="IPR036036">
    <property type="entry name" value="SOCS_box-like_dom_sf"/>
</dbReference>
<dbReference type="Proteomes" id="UP001283361">
    <property type="component" value="Unassembled WGS sequence"/>
</dbReference>
<evidence type="ECO:0000256" key="3">
    <source>
        <dbReference type="PROSITE-ProRule" id="PRU00023"/>
    </source>
</evidence>
<reference evidence="6" key="1">
    <citation type="journal article" date="2023" name="G3 (Bethesda)">
        <title>A reference genome for the long-term kleptoplast-retaining sea slug Elysia crispata morphotype clarki.</title>
        <authorList>
            <person name="Eastman K.E."/>
            <person name="Pendleton A.L."/>
            <person name="Shaikh M.A."/>
            <person name="Suttiyut T."/>
            <person name="Ogas R."/>
            <person name="Tomko P."/>
            <person name="Gavelis G."/>
            <person name="Widhalm J.R."/>
            <person name="Wisecaver J.H."/>
        </authorList>
    </citation>
    <scope>NUCLEOTIDE SEQUENCE</scope>
    <source>
        <strain evidence="6">ECLA1</strain>
    </source>
</reference>
<dbReference type="SMART" id="SM00969">
    <property type="entry name" value="SOCS_box"/>
    <property type="match status" value="1"/>
</dbReference>
<dbReference type="SUPFAM" id="SSF158235">
    <property type="entry name" value="SOCS box-like"/>
    <property type="match status" value="1"/>
</dbReference>
<feature type="repeat" description="ANK" evidence="3">
    <location>
        <begin position="88"/>
        <end position="122"/>
    </location>
</feature>
<dbReference type="InterPro" id="IPR001496">
    <property type="entry name" value="SOCS_box"/>
</dbReference>
<feature type="region of interest" description="Disordered" evidence="4">
    <location>
        <begin position="1"/>
        <end position="24"/>
    </location>
</feature>
<evidence type="ECO:0000313" key="7">
    <source>
        <dbReference type="Proteomes" id="UP001283361"/>
    </source>
</evidence>
<dbReference type="GO" id="GO:0035556">
    <property type="term" value="P:intracellular signal transduction"/>
    <property type="evidence" value="ECO:0007669"/>
    <property type="project" value="InterPro"/>
</dbReference>
<dbReference type="PROSITE" id="PS50088">
    <property type="entry name" value="ANK_REPEAT"/>
    <property type="match status" value="5"/>
</dbReference>
<feature type="domain" description="SOCS box" evidence="5">
    <location>
        <begin position="384"/>
        <end position="428"/>
    </location>
</feature>
<dbReference type="SMART" id="SM00248">
    <property type="entry name" value="ANK"/>
    <property type="match status" value="7"/>
</dbReference>
<protein>
    <recommendedName>
        <fullName evidence="5">SOCS box domain-containing protein</fullName>
    </recommendedName>
</protein>
<dbReference type="Gene3D" id="1.25.40.20">
    <property type="entry name" value="Ankyrin repeat-containing domain"/>
    <property type="match status" value="3"/>
</dbReference>
<evidence type="ECO:0000313" key="6">
    <source>
        <dbReference type="EMBL" id="KAK3751253.1"/>
    </source>
</evidence>
<dbReference type="InterPro" id="IPR036770">
    <property type="entry name" value="Ankyrin_rpt-contain_sf"/>
</dbReference>
<dbReference type="PANTHER" id="PTHR24198">
    <property type="entry name" value="ANKYRIN REPEAT AND PROTEIN KINASE DOMAIN-CONTAINING PROTEIN"/>
    <property type="match status" value="1"/>
</dbReference>
<proteinExistence type="predicted"/>
<evidence type="ECO:0000259" key="5">
    <source>
        <dbReference type="PROSITE" id="PS50225"/>
    </source>
</evidence>
<comment type="caution">
    <text evidence="6">The sequence shown here is derived from an EMBL/GenBank/DDBJ whole genome shotgun (WGS) entry which is preliminary data.</text>
</comment>
<name>A0AAE0YMD0_9GAST</name>
<keyword evidence="1" id="KW-0677">Repeat</keyword>
<dbReference type="Pfam" id="PF07525">
    <property type="entry name" value="SOCS_box"/>
    <property type="match status" value="1"/>
</dbReference>
<dbReference type="PANTHER" id="PTHR24198:SF165">
    <property type="entry name" value="ANKYRIN REPEAT-CONTAINING PROTEIN-RELATED"/>
    <property type="match status" value="1"/>
</dbReference>
<dbReference type="AlphaFoldDB" id="A0AAE0YMD0"/>
<dbReference type="PROSITE" id="PS50297">
    <property type="entry name" value="ANK_REP_REGION"/>
    <property type="match status" value="2"/>
</dbReference>
<dbReference type="PROSITE" id="PS50225">
    <property type="entry name" value="SOCS"/>
    <property type="match status" value="1"/>
</dbReference>
<feature type="repeat" description="ANK" evidence="3">
    <location>
        <begin position="54"/>
        <end position="86"/>
    </location>
</feature>
<organism evidence="6 7">
    <name type="scientific">Elysia crispata</name>
    <name type="common">lettuce slug</name>
    <dbReference type="NCBI Taxonomy" id="231223"/>
    <lineage>
        <taxon>Eukaryota</taxon>
        <taxon>Metazoa</taxon>
        <taxon>Spiralia</taxon>
        <taxon>Lophotrochozoa</taxon>
        <taxon>Mollusca</taxon>
        <taxon>Gastropoda</taxon>
        <taxon>Heterobranchia</taxon>
        <taxon>Euthyneura</taxon>
        <taxon>Panpulmonata</taxon>
        <taxon>Sacoglossa</taxon>
        <taxon>Placobranchoidea</taxon>
        <taxon>Plakobranchidae</taxon>
        <taxon>Elysia</taxon>
    </lineage>
</organism>
<dbReference type="PRINTS" id="PR01415">
    <property type="entry name" value="ANKYRIN"/>
</dbReference>
<dbReference type="SUPFAM" id="SSF48403">
    <property type="entry name" value="Ankyrin repeat"/>
    <property type="match status" value="1"/>
</dbReference>
<evidence type="ECO:0000256" key="2">
    <source>
        <dbReference type="ARBA" id="ARBA00023043"/>
    </source>
</evidence>
<evidence type="ECO:0000256" key="4">
    <source>
        <dbReference type="SAM" id="MobiDB-lite"/>
    </source>
</evidence>
<gene>
    <name evidence="6" type="ORF">RRG08_024008</name>
</gene>
<dbReference type="Pfam" id="PF12796">
    <property type="entry name" value="Ank_2"/>
    <property type="match status" value="2"/>
</dbReference>
<dbReference type="Pfam" id="PF00023">
    <property type="entry name" value="Ank"/>
    <property type="match status" value="1"/>
</dbReference>
<dbReference type="EMBL" id="JAWDGP010005834">
    <property type="protein sequence ID" value="KAK3751253.1"/>
    <property type="molecule type" value="Genomic_DNA"/>
</dbReference>
<feature type="repeat" description="ANK" evidence="3">
    <location>
        <begin position="123"/>
        <end position="155"/>
    </location>
</feature>
<dbReference type="CDD" id="cd03587">
    <property type="entry name" value="SOCS"/>
    <property type="match status" value="1"/>
</dbReference>
<keyword evidence="2 3" id="KW-0040">ANK repeat</keyword>
<feature type="repeat" description="ANK" evidence="3">
    <location>
        <begin position="190"/>
        <end position="218"/>
    </location>
</feature>